<dbReference type="AlphaFoldDB" id="A0A3G8QX00"/>
<organism evidence="1 2">
    <name type="scientific">Haloplanus aerogenes</name>
    <dbReference type="NCBI Taxonomy" id="660522"/>
    <lineage>
        <taxon>Archaea</taxon>
        <taxon>Methanobacteriati</taxon>
        <taxon>Methanobacteriota</taxon>
        <taxon>Stenosarchaea group</taxon>
        <taxon>Halobacteria</taxon>
        <taxon>Halobacteriales</taxon>
        <taxon>Haloferacaceae</taxon>
        <taxon>Haloplanus</taxon>
    </lineage>
</organism>
<reference evidence="1 2" key="1">
    <citation type="submission" date="2018-07" db="EMBL/GenBank/DDBJ databases">
        <title>Genome sequences of Haloplanus aerogenes JCM 16430T.</title>
        <authorList>
            <person name="Kim Y.B."/>
            <person name="Roh S.W."/>
        </authorList>
    </citation>
    <scope>NUCLEOTIDE SEQUENCE [LARGE SCALE GENOMIC DNA]</scope>
    <source>
        <strain evidence="1 2">JCM 16430</strain>
    </source>
</reference>
<dbReference type="KEGG" id="haer:DU502_11760"/>
<sequence>MVMRLLTPVVLITPVITTTLKYPDAVGEARMLQSAQEDASPRVEPPRTGFEISLTLLSRGRGYCEGQDRYRTNDLHIYRTVGEP</sequence>
<evidence type="ECO:0000313" key="1">
    <source>
        <dbReference type="EMBL" id="AZH25997.1"/>
    </source>
</evidence>
<accession>A0A3G8QX00</accession>
<proteinExistence type="predicted"/>
<dbReference type="Proteomes" id="UP000282007">
    <property type="component" value="Chromosome"/>
</dbReference>
<keyword evidence="2" id="KW-1185">Reference proteome</keyword>
<name>A0A3G8QX00_9EURY</name>
<dbReference type="EMBL" id="CP034145">
    <property type="protein sequence ID" value="AZH25997.1"/>
    <property type="molecule type" value="Genomic_DNA"/>
</dbReference>
<gene>
    <name evidence="1" type="ORF">DU502_11760</name>
</gene>
<protein>
    <submittedName>
        <fullName evidence="1">Uncharacterized protein</fullName>
    </submittedName>
</protein>
<evidence type="ECO:0000313" key="2">
    <source>
        <dbReference type="Proteomes" id="UP000282007"/>
    </source>
</evidence>